<dbReference type="InterPro" id="IPR040264">
    <property type="entry name" value="T15H9.4-like"/>
</dbReference>
<evidence type="ECO:0000313" key="4">
    <source>
        <dbReference type="WBParaSite" id="TCLT_0000691601-mRNA-1"/>
    </source>
</evidence>
<feature type="compositionally biased region" description="Low complexity" evidence="1">
    <location>
        <begin position="10"/>
        <end position="31"/>
    </location>
</feature>
<dbReference type="WBParaSite" id="TCLT_0000691601-mRNA-1">
    <property type="protein sequence ID" value="TCLT_0000691601-mRNA-1"/>
    <property type="gene ID" value="TCLT_0000691601"/>
</dbReference>
<proteinExistence type="predicted"/>
<name>A0A0N5D222_THECL</name>
<dbReference type="OMA" id="RRPLWNT"/>
<dbReference type="Proteomes" id="UP000276776">
    <property type="component" value="Unassembled WGS sequence"/>
</dbReference>
<protein>
    <submittedName>
        <fullName evidence="4">PDZ domain-containing protein</fullName>
    </submittedName>
</protein>
<accession>A0A0N5D222</accession>
<dbReference type="AlphaFoldDB" id="A0A0N5D222"/>
<evidence type="ECO:0000313" key="2">
    <source>
        <dbReference type="EMBL" id="VDN04308.1"/>
    </source>
</evidence>
<keyword evidence="3" id="KW-1185">Reference proteome</keyword>
<sequence length="435" mass="49093">MKAFQNLRNALASSSQATLQAQSESQVSRSSSSRKSKNRAQSTSSEGVKPKRRLSFSRLSRSPPTQPTEEKVENSLHRVTSSTNLQKFSGATKIRRSVSNEKLTTCVERKRRDINSSPKSSNFAIKRLGFPCELPNNLVTDVGIQGQFENKDKKAGVIITKSLLVLRVEENSIFYDTLKICDFLTHIENEKISGKKEFYNKLKSFRSNGKRFNIRLRRPLWNTPATKLPKGYDRAPGYNYICGLMILYPGGNLGMNVKSYNSKVYVTSTDQLSMASATCLMGDCIVDVNGTPVTSTASCRERMISELKEKKYVMMTIERAVDMQALRVVKYVLLVQKVPEKDPRMAQDTTKIGLDEAERIRRSTLPVHLKSIYHGKHESRQKRLIIREMSMFTPIGADPFNPLLMQAVPPKKMDVLHASKSGQLNISDQIQQSKE</sequence>
<organism evidence="4">
    <name type="scientific">Thelazia callipaeda</name>
    <name type="common">Oriental eyeworm</name>
    <name type="synonym">Parasitic nematode</name>
    <dbReference type="NCBI Taxonomy" id="103827"/>
    <lineage>
        <taxon>Eukaryota</taxon>
        <taxon>Metazoa</taxon>
        <taxon>Ecdysozoa</taxon>
        <taxon>Nematoda</taxon>
        <taxon>Chromadorea</taxon>
        <taxon>Rhabditida</taxon>
        <taxon>Spirurina</taxon>
        <taxon>Spiruromorpha</taxon>
        <taxon>Thelazioidea</taxon>
        <taxon>Thelaziidae</taxon>
        <taxon>Thelazia</taxon>
    </lineage>
</organism>
<reference evidence="4" key="1">
    <citation type="submission" date="2017-02" db="UniProtKB">
        <authorList>
            <consortium name="WormBaseParasite"/>
        </authorList>
    </citation>
    <scope>IDENTIFICATION</scope>
</reference>
<dbReference type="OrthoDB" id="5875756at2759"/>
<evidence type="ECO:0000313" key="3">
    <source>
        <dbReference type="Proteomes" id="UP000276776"/>
    </source>
</evidence>
<reference evidence="2 3" key="2">
    <citation type="submission" date="2018-11" db="EMBL/GenBank/DDBJ databases">
        <authorList>
            <consortium name="Pathogen Informatics"/>
        </authorList>
    </citation>
    <scope>NUCLEOTIDE SEQUENCE [LARGE SCALE GENOMIC DNA]</scope>
</reference>
<feature type="region of interest" description="Disordered" evidence="1">
    <location>
        <begin position="1"/>
        <end position="81"/>
    </location>
</feature>
<dbReference type="PANTHER" id="PTHR31327">
    <property type="entry name" value="SPERM MEIOSIS PDZ DOMAIN CONTAINING PROTEINS-RELATED"/>
    <property type="match status" value="1"/>
</dbReference>
<evidence type="ECO:0000256" key="1">
    <source>
        <dbReference type="SAM" id="MobiDB-lite"/>
    </source>
</evidence>
<dbReference type="InterPro" id="IPR036034">
    <property type="entry name" value="PDZ_sf"/>
</dbReference>
<dbReference type="Gene3D" id="2.30.42.10">
    <property type="match status" value="1"/>
</dbReference>
<dbReference type="STRING" id="103827.A0A0N5D222"/>
<dbReference type="EMBL" id="UYYF01004456">
    <property type="protein sequence ID" value="VDN04308.1"/>
    <property type="molecule type" value="Genomic_DNA"/>
</dbReference>
<dbReference type="SUPFAM" id="SSF50156">
    <property type="entry name" value="PDZ domain-like"/>
    <property type="match status" value="1"/>
</dbReference>
<gene>
    <name evidence="2" type="ORF">TCLT_LOCUS6905</name>
</gene>